<name>A0A8J2RQU4_9CRUS</name>
<dbReference type="Proteomes" id="UP000789390">
    <property type="component" value="Unassembled WGS sequence"/>
</dbReference>
<keyword evidence="2" id="KW-1185">Reference proteome</keyword>
<protein>
    <submittedName>
        <fullName evidence="1">Uncharacterized protein</fullName>
    </submittedName>
</protein>
<organism evidence="1 2">
    <name type="scientific">Daphnia galeata</name>
    <dbReference type="NCBI Taxonomy" id="27404"/>
    <lineage>
        <taxon>Eukaryota</taxon>
        <taxon>Metazoa</taxon>
        <taxon>Ecdysozoa</taxon>
        <taxon>Arthropoda</taxon>
        <taxon>Crustacea</taxon>
        <taxon>Branchiopoda</taxon>
        <taxon>Diplostraca</taxon>
        <taxon>Cladocera</taxon>
        <taxon>Anomopoda</taxon>
        <taxon>Daphniidae</taxon>
        <taxon>Daphnia</taxon>
    </lineage>
</organism>
<reference evidence="1" key="1">
    <citation type="submission" date="2021-11" db="EMBL/GenBank/DDBJ databases">
        <authorList>
            <person name="Schell T."/>
        </authorList>
    </citation>
    <scope>NUCLEOTIDE SEQUENCE</scope>
    <source>
        <strain evidence="1">M5</strain>
    </source>
</reference>
<evidence type="ECO:0000313" key="1">
    <source>
        <dbReference type="EMBL" id="CAH0105615.1"/>
    </source>
</evidence>
<comment type="caution">
    <text evidence="1">The sequence shown here is derived from an EMBL/GenBank/DDBJ whole genome shotgun (WGS) entry which is preliminary data.</text>
</comment>
<accession>A0A8J2RQU4</accession>
<dbReference type="OrthoDB" id="6075286at2759"/>
<evidence type="ECO:0000313" key="2">
    <source>
        <dbReference type="Proteomes" id="UP000789390"/>
    </source>
</evidence>
<dbReference type="EMBL" id="CAKKLH010000190">
    <property type="protein sequence ID" value="CAH0105615.1"/>
    <property type="molecule type" value="Genomic_DNA"/>
</dbReference>
<dbReference type="AlphaFoldDB" id="A0A8J2RQU4"/>
<proteinExistence type="predicted"/>
<sequence>MLKRIENLKAIVAMVDKKWRIFTPKKQNLNYSLFDVEYCGRLFRVPINSKEFETRIKQGQSNSGAAQLFLVLLYCWGSAMDFFDEVSTLLECCAIYEPRFSKKMERTATLWEKVT</sequence>
<gene>
    <name evidence="1" type="ORF">DGAL_LOCUS8672</name>
</gene>